<dbReference type="PANTHER" id="PTHR30028:SF0">
    <property type="entry name" value="PROTEIN ALUMINUM SENSITIVE 3"/>
    <property type="match status" value="1"/>
</dbReference>
<dbReference type="RefSeq" id="WP_104410116.1">
    <property type="nucleotide sequence ID" value="NZ_PTIS01000011.1"/>
</dbReference>
<keyword evidence="4 6" id="KW-1133">Transmembrane helix</keyword>
<dbReference type="EMBL" id="PTIS01000011">
    <property type="protein sequence ID" value="PPK47976.1"/>
    <property type="molecule type" value="Genomic_DNA"/>
</dbReference>
<evidence type="ECO:0000313" key="8">
    <source>
        <dbReference type="Proteomes" id="UP000239863"/>
    </source>
</evidence>
<proteinExistence type="inferred from homology"/>
<evidence type="ECO:0000256" key="4">
    <source>
        <dbReference type="ARBA" id="ARBA00022989"/>
    </source>
</evidence>
<reference evidence="7 8" key="1">
    <citation type="submission" date="2018-02" db="EMBL/GenBank/DDBJ databases">
        <title>Genomic Encyclopedia of Archaeal and Bacterial Type Strains, Phase II (KMG-II): from individual species to whole genera.</title>
        <authorList>
            <person name="Goeker M."/>
        </authorList>
    </citation>
    <scope>NUCLEOTIDE SEQUENCE [LARGE SCALE GENOMIC DNA]</scope>
    <source>
        <strain evidence="7 8">DSM 15099</strain>
    </source>
</reference>
<feature type="transmembrane region" description="Helical" evidence="6">
    <location>
        <begin position="124"/>
        <end position="143"/>
    </location>
</feature>
<evidence type="ECO:0000256" key="6">
    <source>
        <dbReference type="SAM" id="Phobius"/>
    </source>
</evidence>
<comment type="caution">
    <text evidence="7">The sequence shown here is derived from an EMBL/GenBank/DDBJ whole genome shotgun (WGS) entry which is preliminary data.</text>
</comment>
<comment type="similarity">
    <text evidence="2">Belongs to the UPF0014 family.</text>
</comment>
<evidence type="ECO:0000256" key="1">
    <source>
        <dbReference type="ARBA" id="ARBA00004141"/>
    </source>
</evidence>
<evidence type="ECO:0000256" key="5">
    <source>
        <dbReference type="ARBA" id="ARBA00023136"/>
    </source>
</evidence>
<dbReference type="STRING" id="37659.GCA_000703125_00175"/>
<dbReference type="GO" id="GO:0005886">
    <property type="term" value="C:plasma membrane"/>
    <property type="evidence" value="ECO:0007669"/>
    <property type="project" value="TreeGrafter"/>
</dbReference>
<evidence type="ECO:0000313" key="7">
    <source>
        <dbReference type="EMBL" id="PPK47976.1"/>
    </source>
</evidence>
<evidence type="ECO:0000256" key="3">
    <source>
        <dbReference type="ARBA" id="ARBA00022692"/>
    </source>
</evidence>
<feature type="transmembrane region" description="Helical" evidence="6">
    <location>
        <begin position="193"/>
        <end position="213"/>
    </location>
</feature>
<dbReference type="Pfam" id="PF03649">
    <property type="entry name" value="UPF0014"/>
    <property type="match status" value="1"/>
</dbReference>
<feature type="transmembrane region" description="Helical" evidence="6">
    <location>
        <begin position="6"/>
        <end position="25"/>
    </location>
</feature>
<feature type="transmembrane region" description="Helical" evidence="6">
    <location>
        <begin position="219"/>
        <end position="242"/>
    </location>
</feature>
<dbReference type="Proteomes" id="UP000239863">
    <property type="component" value="Unassembled WGS sequence"/>
</dbReference>
<organism evidence="7 8">
    <name type="scientific">Clostridium algidicarnis DSM 15099</name>
    <dbReference type="NCBI Taxonomy" id="1121295"/>
    <lineage>
        <taxon>Bacteria</taxon>
        <taxon>Bacillati</taxon>
        <taxon>Bacillota</taxon>
        <taxon>Clostridia</taxon>
        <taxon>Eubacteriales</taxon>
        <taxon>Clostridiaceae</taxon>
        <taxon>Clostridium</taxon>
    </lineage>
</organism>
<feature type="transmembrane region" description="Helical" evidence="6">
    <location>
        <begin position="61"/>
        <end position="80"/>
    </location>
</feature>
<sequence>MNAENTLNIYSLLIASSLVLVSIFISHSQKLKLEKEIIIGVIRAVIQLTLVGYVLNYVFGLKSYAFTTLLMLFMIFNASMNARKRGSNIHNVLLISFVSIGAGTIITLGVLVLSKSIKYEPYSVIPVSGMVIGNAMVAIGLCYKQLNVNFKNYRDEIETKLSLGAEILPSSMHIIRDAMKTGMIPTIDSTKTLGIVSLPGMMTGLILAGTPPIEAIKFQIMVTFMLLATTSISAFLACFMSYRSFFNKRKQLSL</sequence>
<keyword evidence="5 6" id="KW-0472">Membrane</keyword>
<gene>
    <name evidence="7" type="ORF">BD821_11133</name>
</gene>
<comment type="subcellular location">
    <subcellularLocation>
        <location evidence="1">Membrane</location>
        <topology evidence="1">Multi-pass membrane protein</topology>
    </subcellularLocation>
</comment>
<dbReference type="AlphaFoldDB" id="A0A2S6FWK6"/>
<dbReference type="PANTHER" id="PTHR30028">
    <property type="entry name" value="UPF0014 INNER MEMBRANE PROTEIN YBBM-RELATED"/>
    <property type="match status" value="1"/>
</dbReference>
<keyword evidence="3 6" id="KW-0812">Transmembrane</keyword>
<dbReference type="InterPro" id="IPR005226">
    <property type="entry name" value="UPF0014_fam"/>
</dbReference>
<feature type="transmembrane region" description="Helical" evidence="6">
    <location>
        <begin position="92"/>
        <end position="112"/>
    </location>
</feature>
<name>A0A2S6FWK6_9CLOT</name>
<dbReference type="OrthoDB" id="9791807at2"/>
<accession>A0A2S6FWK6</accession>
<protein>
    <submittedName>
        <fullName evidence="7">Putative ABC transport system permease protein</fullName>
    </submittedName>
</protein>
<evidence type="ECO:0000256" key="2">
    <source>
        <dbReference type="ARBA" id="ARBA00005268"/>
    </source>
</evidence>